<keyword evidence="1" id="KW-0812">Transmembrane</keyword>
<proteinExistence type="predicted"/>
<protein>
    <submittedName>
        <fullName evidence="2">Uncharacterized protein</fullName>
    </submittedName>
</protein>
<dbReference type="AlphaFoldDB" id="A0A0G1KRJ1"/>
<keyword evidence="1" id="KW-1133">Transmembrane helix</keyword>
<keyword evidence="1" id="KW-0472">Membrane</keyword>
<name>A0A0G1KRJ1_9BACT</name>
<dbReference type="EMBL" id="LCJW01000014">
    <property type="protein sequence ID" value="KKT86251.1"/>
    <property type="molecule type" value="Genomic_DNA"/>
</dbReference>
<feature type="transmembrane region" description="Helical" evidence="1">
    <location>
        <begin position="6"/>
        <end position="29"/>
    </location>
</feature>
<evidence type="ECO:0000313" key="3">
    <source>
        <dbReference type="Proteomes" id="UP000034797"/>
    </source>
</evidence>
<accession>A0A0G1KRJ1</accession>
<evidence type="ECO:0000256" key="1">
    <source>
        <dbReference type="SAM" id="Phobius"/>
    </source>
</evidence>
<comment type="caution">
    <text evidence="2">The sequence shown here is derived from an EMBL/GenBank/DDBJ whole genome shotgun (WGS) entry which is preliminary data.</text>
</comment>
<sequence>MKIRVVVLSGLILIVFFVLFGYLSFAYYVKATSYIYSLSYAERNDSLIRLYDDFSLGKLGGILVYISDGSKPGIWFWYKNRLKFVSVDHQSVFSVYKGCDLEVFNMMNNGGDRTMPRRIYTSLSDLKKEFVKSGELVTILLAKNVDGNRVNVVRELWMQDWWSFKNGDMKIQCKK</sequence>
<gene>
    <name evidence="2" type="ORF">UW84_C0014G0008</name>
</gene>
<evidence type="ECO:0000313" key="2">
    <source>
        <dbReference type="EMBL" id="KKT86251.1"/>
    </source>
</evidence>
<dbReference type="Proteomes" id="UP000034797">
    <property type="component" value="Unassembled WGS sequence"/>
</dbReference>
<reference evidence="2 3" key="1">
    <citation type="journal article" date="2015" name="Nature">
        <title>rRNA introns, odd ribosomes, and small enigmatic genomes across a large radiation of phyla.</title>
        <authorList>
            <person name="Brown C.T."/>
            <person name="Hug L.A."/>
            <person name="Thomas B.C."/>
            <person name="Sharon I."/>
            <person name="Castelle C.J."/>
            <person name="Singh A."/>
            <person name="Wilkins M.J."/>
            <person name="Williams K.H."/>
            <person name="Banfield J.F."/>
        </authorList>
    </citation>
    <scope>NUCLEOTIDE SEQUENCE [LARGE SCALE GENOMIC DNA]</scope>
</reference>
<organism evidence="2 3">
    <name type="scientific">Candidatus Collierbacteria bacterium GW2011_GWA2_44_99</name>
    <dbReference type="NCBI Taxonomy" id="1618380"/>
    <lineage>
        <taxon>Bacteria</taxon>
        <taxon>Candidatus Collieribacteriota</taxon>
    </lineage>
</organism>